<keyword evidence="6" id="KW-0805">Transcription regulation</keyword>
<feature type="region of interest" description="Disordered" evidence="11">
    <location>
        <begin position="1"/>
        <end position="76"/>
    </location>
</feature>
<dbReference type="InterPro" id="IPR013246">
    <property type="entry name" value="SAGA_su_Sgf11"/>
</dbReference>
<evidence type="ECO:0000313" key="13">
    <source>
        <dbReference type="Proteomes" id="UP001224775"/>
    </source>
</evidence>
<evidence type="ECO:0000256" key="11">
    <source>
        <dbReference type="SAM" id="MobiDB-lite"/>
    </source>
</evidence>
<proteinExistence type="inferred from homology"/>
<comment type="similarity">
    <text evidence="10">Belongs to the SGF11 family.</text>
</comment>
<accession>A0AAD8XYZ0</accession>
<dbReference type="GO" id="GO:0006325">
    <property type="term" value="P:chromatin organization"/>
    <property type="evidence" value="ECO:0007669"/>
    <property type="project" value="UniProtKB-KW"/>
</dbReference>
<keyword evidence="13" id="KW-1185">Reference proteome</keyword>
<feature type="compositionally biased region" description="Polar residues" evidence="11">
    <location>
        <begin position="27"/>
        <end position="43"/>
    </location>
</feature>
<gene>
    <name evidence="12" type="ORF">QTG54_013174</name>
</gene>
<dbReference type="Proteomes" id="UP001224775">
    <property type="component" value="Unassembled WGS sequence"/>
</dbReference>
<evidence type="ECO:0000256" key="6">
    <source>
        <dbReference type="ARBA" id="ARBA00023015"/>
    </source>
</evidence>
<feature type="region of interest" description="Disordered" evidence="11">
    <location>
        <begin position="111"/>
        <end position="135"/>
    </location>
</feature>
<sequence>MMGEAHDAVAISSPADDVVGAASSSANQDGNTVDTNIAQTKSEAPTDDKRKGDPEQKDESETKTSSARYYTDIYGRVPGKEPKYPIPCPNCKRELAVSRFCQHLEKCMGLGGRGVSSTSHSNSSGSQAKRRKSSI</sequence>
<feature type="compositionally biased region" description="Low complexity" evidence="11">
    <location>
        <begin position="12"/>
        <end position="26"/>
    </location>
</feature>
<comment type="subcellular location">
    <subcellularLocation>
        <location evidence="1 10">Nucleus</location>
    </subcellularLocation>
</comment>
<evidence type="ECO:0000256" key="7">
    <source>
        <dbReference type="ARBA" id="ARBA00023159"/>
    </source>
</evidence>
<dbReference type="GO" id="GO:0070461">
    <property type="term" value="C:SAGA-type complex"/>
    <property type="evidence" value="ECO:0007669"/>
    <property type="project" value="UniProtKB-ARBA"/>
</dbReference>
<dbReference type="Gene3D" id="3.30.160.60">
    <property type="entry name" value="Classic Zinc Finger"/>
    <property type="match status" value="1"/>
</dbReference>
<keyword evidence="8" id="KW-0804">Transcription</keyword>
<evidence type="ECO:0000256" key="3">
    <source>
        <dbReference type="ARBA" id="ARBA00022771"/>
    </source>
</evidence>
<keyword evidence="4" id="KW-0862">Zinc</keyword>
<evidence type="ECO:0000256" key="4">
    <source>
        <dbReference type="ARBA" id="ARBA00022833"/>
    </source>
</evidence>
<evidence type="ECO:0000256" key="9">
    <source>
        <dbReference type="ARBA" id="ARBA00023242"/>
    </source>
</evidence>
<dbReference type="EMBL" id="JATAAI010000030">
    <property type="protein sequence ID" value="KAK1736038.1"/>
    <property type="molecule type" value="Genomic_DNA"/>
</dbReference>
<protein>
    <recommendedName>
        <fullName evidence="10">SAGA-associated factor 11</fullName>
    </recommendedName>
</protein>
<evidence type="ECO:0000256" key="1">
    <source>
        <dbReference type="ARBA" id="ARBA00004123"/>
    </source>
</evidence>
<dbReference type="Pfam" id="PF08209">
    <property type="entry name" value="Sgf11"/>
    <property type="match status" value="1"/>
</dbReference>
<organism evidence="12 13">
    <name type="scientific">Skeletonema marinoi</name>
    <dbReference type="NCBI Taxonomy" id="267567"/>
    <lineage>
        <taxon>Eukaryota</taxon>
        <taxon>Sar</taxon>
        <taxon>Stramenopiles</taxon>
        <taxon>Ochrophyta</taxon>
        <taxon>Bacillariophyta</taxon>
        <taxon>Coscinodiscophyceae</taxon>
        <taxon>Thalassiosirophycidae</taxon>
        <taxon>Thalassiosirales</taxon>
        <taxon>Skeletonemataceae</taxon>
        <taxon>Skeletonema</taxon>
        <taxon>Skeletonema marinoi-dohrnii complex</taxon>
    </lineage>
</organism>
<comment type="caution">
    <text evidence="12">The sequence shown here is derived from an EMBL/GenBank/DDBJ whole genome shotgun (WGS) entry which is preliminary data.</text>
</comment>
<evidence type="ECO:0000256" key="10">
    <source>
        <dbReference type="RuleBase" id="RU261113"/>
    </source>
</evidence>
<dbReference type="GO" id="GO:0005634">
    <property type="term" value="C:nucleus"/>
    <property type="evidence" value="ECO:0007669"/>
    <property type="project" value="UniProtKB-SubCell"/>
</dbReference>
<reference evidence="12" key="1">
    <citation type="submission" date="2023-06" db="EMBL/GenBank/DDBJ databases">
        <title>Survivors Of The Sea: Transcriptome response of Skeletonema marinoi to long-term dormancy.</title>
        <authorList>
            <person name="Pinder M.I.M."/>
            <person name="Kourtchenko O."/>
            <person name="Robertson E.K."/>
            <person name="Larsson T."/>
            <person name="Maumus F."/>
            <person name="Osuna-Cruz C.M."/>
            <person name="Vancaester E."/>
            <person name="Stenow R."/>
            <person name="Vandepoele K."/>
            <person name="Ploug H."/>
            <person name="Bruchert V."/>
            <person name="Godhe A."/>
            <person name="Topel M."/>
        </authorList>
    </citation>
    <scope>NUCLEOTIDE SEQUENCE</scope>
    <source>
        <strain evidence="12">R05AC</strain>
    </source>
</reference>
<evidence type="ECO:0000313" key="12">
    <source>
        <dbReference type="EMBL" id="KAK1736038.1"/>
    </source>
</evidence>
<dbReference type="AlphaFoldDB" id="A0AAD8XYZ0"/>
<keyword evidence="9" id="KW-0539">Nucleus</keyword>
<name>A0AAD8XYZ0_9STRA</name>
<keyword evidence="5" id="KW-0156">Chromatin regulator</keyword>
<keyword evidence="7 10" id="KW-0010">Activator</keyword>
<keyword evidence="2" id="KW-0479">Metal-binding</keyword>
<feature type="compositionally biased region" description="Low complexity" evidence="11">
    <location>
        <begin position="116"/>
        <end position="126"/>
    </location>
</feature>
<keyword evidence="3" id="KW-0863">Zinc-finger</keyword>
<feature type="compositionally biased region" description="Basic and acidic residues" evidence="11">
    <location>
        <begin position="44"/>
        <end position="62"/>
    </location>
</feature>
<dbReference type="GO" id="GO:0008270">
    <property type="term" value="F:zinc ion binding"/>
    <property type="evidence" value="ECO:0007669"/>
    <property type="project" value="UniProtKB-KW"/>
</dbReference>
<evidence type="ECO:0000256" key="5">
    <source>
        <dbReference type="ARBA" id="ARBA00022853"/>
    </source>
</evidence>
<evidence type="ECO:0000256" key="8">
    <source>
        <dbReference type="ARBA" id="ARBA00023163"/>
    </source>
</evidence>
<evidence type="ECO:0000256" key="2">
    <source>
        <dbReference type="ARBA" id="ARBA00022723"/>
    </source>
</evidence>